<accession>A0A166EQA2</accession>
<name>A0A166EQA2_9EURY</name>
<comment type="caution">
    <text evidence="1">The sequence shown here is derived from an EMBL/GenBank/DDBJ whole genome shotgun (WGS) entry which is preliminary data.</text>
</comment>
<dbReference type="RefSeq" id="WP_067258369.1">
    <property type="nucleotide sequence ID" value="NZ_LWMW01000084.1"/>
</dbReference>
<keyword evidence="2" id="KW-1185">Reference proteome</keyword>
<evidence type="ECO:0000313" key="2">
    <source>
        <dbReference type="Proteomes" id="UP000077275"/>
    </source>
</evidence>
<reference evidence="1 2" key="1">
    <citation type="submission" date="2016-04" db="EMBL/GenBank/DDBJ databases">
        <title>Genome sequence of Methanobrevibacter cuticularis DSM 11139.</title>
        <authorList>
            <person name="Poehlein A."/>
            <person name="Seedorf H."/>
            <person name="Daniel R."/>
        </authorList>
    </citation>
    <scope>NUCLEOTIDE SEQUENCE [LARGE SCALE GENOMIC DNA]</scope>
    <source>
        <strain evidence="1 2">DSM 11139</strain>
    </source>
</reference>
<dbReference type="PATRIC" id="fig|47311.3.peg.512"/>
<dbReference type="Proteomes" id="UP000077275">
    <property type="component" value="Unassembled WGS sequence"/>
</dbReference>
<dbReference type="AlphaFoldDB" id="A0A166EQA2"/>
<sequence>MDRECYESASEIKEVCTNLRAPKIAIFIFQNDDWEKNCFEIIESMSMVWGGAKNLLIPTDGKTIDKKFWILLEHFDPDYLYSCDFRDDYREISEELQKDILKRLNPFFNRDLSKNPVDPNFNPSYPLTILTDIISNTKFEKNIIYSPKFDSKFSNCPDHVKLMIYSVLGKLSDNHGKKLKELGIDIVETGFYDNFHKVFNNAKNFQNNLDYYPFYYSMVNLDQYYDKSFRKKVRNSDPIVVMGNSLDDFCFYYNLKNLRNDVFWIPISILENSKSMNPVPMQDSFNTHLTSLILRFLSRLANPLDFKHQNIILTSISKRNNELEKIRDGLISQSSSFSDSFCISKNLNDLLPYFFKLYEHENTNNCSREQFIGFKSINRINTPIPRNFNHRSFENHYWITEVNIERYKLPAYYVLSDVLEAHLYKNREIRVSKNGLAYFCPNIFYMGDSIDKYVIKPYINLLKPFDIAEKIFEEYGFIILTSDKGNYERETIERFGSLDKTLKFFKNNKYQNLFNHFMLKKNPKTPEKGIFLNDDKRIYLTLSVFKELLKDEMNIIVNDFIEKDILHRGFIFKCEKCKYTGWYDIEDVNTKFKCRRCGTTQYYNSKHLVRQNSVEPEWFYKLDETIYQGYDNDMIVPILTLGRIKEESKSFHYINEIEIREKKFPKVQYMEIDICCISDGDFVIGECKKENSLSEADIKKYKYLYNKIGAHKLIFSTFHENGWSENTKKRLKELLDEKINYKLFDKNDLLG</sequence>
<protein>
    <submittedName>
        <fullName evidence="1">Uncharacterized protein</fullName>
    </submittedName>
</protein>
<evidence type="ECO:0000313" key="1">
    <source>
        <dbReference type="EMBL" id="KZX16894.1"/>
    </source>
</evidence>
<proteinExistence type="predicted"/>
<organism evidence="1 2">
    <name type="scientific">Methanobrevibacter cuticularis</name>
    <dbReference type="NCBI Taxonomy" id="47311"/>
    <lineage>
        <taxon>Archaea</taxon>
        <taxon>Methanobacteriati</taxon>
        <taxon>Methanobacteriota</taxon>
        <taxon>Methanomada group</taxon>
        <taxon>Methanobacteria</taxon>
        <taxon>Methanobacteriales</taxon>
        <taxon>Methanobacteriaceae</taxon>
        <taxon>Methanobrevibacter</taxon>
    </lineage>
</organism>
<gene>
    <name evidence="1" type="ORF">MBCUT_04420</name>
</gene>
<dbReference type="EMBL" id="LWMW01000084">
    <property type="protein sequence ID" value="KZX16894.1"/>
    <property type="molecule type" value="Genomic_DNA"/>
</dbReference>